<dbReference type="CDD" id="cd20267">
    <property type="entry name" value="Complex1_LYR_LYRM7"/>
    <property type="match status" value="1"/>
</dbReference>
<dbReference type="InterPro" id="IPR045298">
    <property type="entry name" value="Complex1_LYR_LYRM7"/>
</dbReference>
<feature type="domain" description="Complex 1 LYR protein" evidence="1">
    <location>
        <begin position="9"/>
        <end position="70"/>
    </location>
</feature>
<dbReference type="InterPro" id="IPR008011">
    <property type="entry name" value="Complex1_LYR_dom"/>
</dbReference>
<gene>
    <name evidence="2" type="ORF">RMAR00112_LOCUS28008</name>
</gene>
<proteinExistence type="predicted"/>
<sequence length="140" mass="15575">MPVTTPSLEAIRLYRDILRTCRAFTWTNEAGERWGVVLAKSARKEFEMNKFLSSPEQVARSLLVGRSALDQTQERVLSSLNFSPGFRGKSRQHTSHSLASDGYCIVPCKPTGCQEAAGYFGRKRQLNSQIGFLKGAAHLP</sequence>
<dbReference type="GO" id="GO:0034551">
    <property type="term" value="P:mitochondrial respiratory chain complex III assembly"/>
    <property type="evidence" value="ECO:0007669"/>
    <property type="project" value="InterPro"/>
</dbReference>
<dbReference type="PANTHER" id="PTHR47484">
    <property type="entry name" value="COMPLEX 1 PROTEIN CONTAINING PROTEIN, EXPRESSED"/>
    <property type="match status" value="1"/>
</dbReference>
<reference evidence="2" key="1">
    <citation type="submission" date="2021-01" db="EMBL/GenBank/DDBJ databases">
        <authorList>
            <person name="Corre E."/>
            <person name="Pelletier E."/>
            <person name="Niang G."/>
            <person name="Scheremetjew M."/>
            <person name="Finn R."/>
            <person name="Kale V."/>
            <person name="Holt S."/>
            <person name="Cochrane G."/>
            <person name="Meng A."/>
            <person name="Brown T."/>
            <person name="Cohen L."/>
        </authorList>
    </citation>
    <scope>NUCLEOTIDE SEQUENCE</scope>
    <source>
        <strain evidence="2">CCMP 769</strain>
    </source>
</reference>
<evidence type="ECO:0000313" key="2">
    <source>
        <dbReference type="EMBL" id="CAE0059942.1"/>
    </source>
</evidence>
<dbReference type="EMBL" id="HBHW01036464">
    <property type="protein sequence ID" value="CAE0059942.1"/>
    <property type="molecule type" value="Transcribed_RNA"/>
</dbReference>
<name>A0A7S3A2U0_9RHOD</name>
<dbReference type="AlphaFoldDB" id="A0A7S3A2U0"/>
<evidence type="ECO:0000259" key="1">
    <source>
        <dbReference type="Pfam" id="PF05347"/>
    </source>
</evidence>
<dbReference type="Pfam" id="PF05347">
    <property type="entry name" value="Complex1_LYR"/>
    <property type="match status" value="1"/>
</dbReference>
<protein>
    <recommendedName>
        <fullName evidence="1">Complex 1 LYR protein domain-containing protein</fullName>
    </recommendedName>
</protein>
<dbReference type="PANTHER" id="PTHR47484:SF1">
    <property type="entry name" value="COMPLEX 1 PROTEIN CONTAINING PROTEIN, EXPRESSED"/>
    <property type="match status" value="1"/>
</dbReference>
<dbReference type="GO" id="GO:0005739">
    <property type="term" value="C:mitochondrion"/>
    <property type="evidence" value="ECO:0007669"/>
    <property type="project" value="GOC"/>
</dbReference>
<organism evidence="2">
    <name type="scientific">Rhodosorus marinus</name>
    <dbReference type="NCBI Taxonomy" id="101924"/>
    <lineage>
        <taxon>Eukaryota</taxon>
        <taxon>Rhodophyta</taxon>
        <taxon>Stylonematophyceae</taxon>
        <taxon>Stylonematales</taxon>
        <taxon>Stylonemataceae</taxon>
        <taxon>Rhodosorus</taxon>
    </lineage>
</organism>
<accession>A0A7S3A2U0</accession>